<feature type="domain" description="HTH gntR-type" evidence="4">
    <location>
        <begin position="19"/>
        <end position="87"/>
    </location>
</feature>
<evidence type="ECO:0000259" key="4">
    <source>
        <dbReference type="PROSITE" id="PS50949"/>
    </source>
</evidence>
<protein>
    <submittedName>
        <fullName evidence="5">FadR family transcriptional regulator</fullName>
    </submittedName>
</protein>
<dbReference type="EMBL" id="JAMXQU010000001">
    <property type="protein sequence ID" value="MCO6158488.1"/>
    <property type="molecule type" value="Genomic_DNA"/>
</dbReference>
<dbReference type="InterPro" id="IPR008920">
    <property type="entry name" value="TF_FadR/GntR_C"/>
</dbReference>
<dbReference type="InterPro" id="IPR000524">
    <property type="entry name" value="Tscrpt_reg_HTH_GntR"/>
</dbReference>
<dbReference type="PRINTS" id="PR00035">
    <property type="entry name" value="HTHGNTR"/>
</dbReference>
<dbReference type="SUPFAM" id="SSF46785">
    <property type="entry name" value="Winged helix' DNA-binding domain"/>
    <property type="match status" value="1"/>
</dbReference>
<evidence type="ECO:0000313" key="5">
    <source>
        <dbReference type="EMBL" id="MCO6158488.1"/>
    </source>
</evidence>
<dbReference type="Proteomes" id="UP001523401">
    <property type="component" value="Unassembled WGS sequence"/>
</dbReference>
<dbReference type="InterPro" id="IPR036388">
    <property type="entry name" value="WH-like_DNA-bd_sf"/>
</dbReference>
<keyword evidence="2" id="KW-0238">DNA-binding</keyword>
<dbReference type="SUPFAM" id="SSF48008">
    <property type="entry name" value="GntR ligand-binding domain-like"/>
    <property type="match status" value="1"/>
</dbReference>
<dbReference type="CDD" id="cd07377">
    <property type="entry name" value="WHTH_GntR"/>
    <property type="match status" value="1"/>
</dbReference>
<dbReference type="SMART" id="SM00895">
    <property type="entry name" value="FCD"/>
    <property type="match status" value="1"/>
</dbReference>
<dbReference type="Gene3D" id="1.10.10.10">
    <property type="entry name" value="Winged helix-like DNA-binding domain superfamily/Winged helix DNA-binding domain"/>
    <property type="match status" value="1"/>
</dbReference>
<dbReference type="Gene3D" id="1.20.120.530">
    <property type="entry name" value="GntR ligand-binding domain-like"/>
    <property type="match status" value="1"/>
</dbReference>
<dbReference type="PANTHER" id="PTHR43537">
    <property type="entry name" value="TRANSCRIPTIONAL REGULATOR, GNTR FAMILY"/>
    <property type="match status" value="1"/>
</dbReference>
<dbReference type="PANTHER" id="PTHR43537:SF47">
    <property type="entry name" value="REGULATORY PROTEIN GNTR HTH"/>
    <property type="match status" value="1"/>
</dbReference>
<dbReference type="Pfam" id="PF07729">
    <property type="entry name" value="FCD"/>
    <property type="match status" value="1"/>
</dbReference>
<evidence type="ECO:0000256" key="1">
    <source>
        <dbReference type="ARBA" id="ARBA00023015"/>
    </source>
</evidence>
<dbReference type="Pfam" id="PF00392">
    <property type="entry name" value="GntR"/>
    <property type="match status" value="1"/>
</dbReference>
<dbReference type="InterPro" id="IPR011711">
    <property type="entry name" value="GntR_C"/>
</dbReference>
<comment type="caution">
    <text evidence="5">The sequence shown here is derived from an EMBL/GenBank/DDBJ whole genome shotgun (WGS) entry which is preliminary data.</text>
</comment>
<keyword evidence="3" id="KW-0804">Transcription</keyword>
<name>A0ABT1CE46_9PROT</name>
<proteinExistence type="predicted"/>
<dbReference type="InterPro" id="IPR036390">
    <property type="entry name" value="WH_DNA-bd_sf"/>
</dbReference>
<evidence type="ECO:0000256" key="3">
    <source>
        <dbReference type="ARBA" id="ARBA00023163"/>
    </source>
</evidence>
<evidence type="ECO:0000313" key="6">
    <source>
        <dbReference type="Proteomes" id="UP001523401"/>
    </source>
</evidence>
<gene>
    <name evidence="5" type="ORF">NF685_00390</name>
</gene>
<dbReference type="PROSITE" id="PS50949">
    <property type="entry name" value="HTH_GNTR"/>
    <property type="match status" value="1"/>
</dbReference>
<dbReference type="SMART" id="SM00345">
    <property type="entry name" value="HTH_GNTR"/>
    <property type="match status" value="1"/>
</dbReference>
<sequence>MSEVFLAPHMPILTSTRRQSLVDSALDALNQRIASGVWQLGERIPTEGELSELLQVGRNTVREAIRVLSHAGILEVRQGDGTYVRSQDDPAAMMRTLRRSSLREHFELRAMLEVEAARLAALRRTTTDLKRIKSRLDARGYWVEGQSVDMFLERDSAFHCAIAETSRNRALIELYRYFLGTARDAARAAMVEHGVTEPSLSLHDDLYHAIKAGDPIQAAHAALAILHPLIDAFSLDHRVPDIPISERNISGISKQGR</sequence>
<organism evidence="5 6">
    <name type="scientific">Asaia lannensis NBRC 102526</name>
    <dbReference type="NCBI Taxonomy" id="1307926"/>
    <lineage>
        <taxon>Bacteria</taxon>
        <taxon>Pseudomonadati</taxon>
        <taxon>Pseudomonadota</taxon>
        <taxon>Alphaproteobacteria</taxon>
        <taxon>Acetobacterales</taxon>
        <taxon>Acetobacteraceae</taxon>
        <taxon>Asaia</taxon>
    </lineage>
</organism>
<keyword evidence="6" id="KW-1185">Reference proteome</keyword>
<evidence type="ECO:0000256" key="2">
    <source>
        <dbReference type="ARBA" id="ARBA00023125"/>
    </source>
</evidence>
<reference evidence="5 6" key="1">
    <citation type="submission" date="2022-06" db="EMBL/GenBank/DDBJ databases">
        <title>Whole-genome of Asaia lannensis strain LMG 27011T.</title>
        <authorList>
            <person name="Sombolestani A."/>
        </authorList>
    </citation>
    <scope>NUCLEOTIDE SEQUENCE [LARGE SCALE GENOMIC DNA]</scope>
    <source>
        <strain evidence="5 6">NBRC 102526</strain>
    </source>
</reference>
<accession>A0ABT1CE46</accession>
<dbReference type="RefSeq" id="WP_222546369.1">
    <property type="nucleotide sequence ID" value="NZ_BAPW01000035.1"/>
</dbReference>
<keyword evidence="1" id="KW-0805">Transcription regulation</keyword>